<gene>
    <name evidence="2" type="ORF">DOO78_16120</name>
</gene>
<dbReference type="RefSeq" id="WP_111470891.1">
    <property type="nucleotide sequence ID" value="NZ_QLIX01000012.1"/>
</dbReference>
<organism evidence="2 3">
    <name type="scientific">Roseicella frigidaeris</name>
    <dbReference type="NCBI Taxonomy" id="2230885"/>
    <lineage>
        <taxon>Bacteria</taxon>
        <taxon>Pseudomonadati</taxon>
        <taxon>Pseudomonadota</taxon>
        <taxon>Alphaproteobacteria</taxon>
        <taxon>Acetobacterales</taxon>
        <taxon>Roseomonadaceae</taxon>
        <taxon>Roseicella</taxon>
    </lineage>
</organism>
<dbReference type="OrthoDB" id="9792475at2"/>
<keyword evidence="1" id="KW-0812">Transmembrane</keyword>
<evidence type="ECO:0000313" key="3">
    <source>
        <dbReference type="Proteomes" id="UP000249065"/>
    </source>
</evidence>
<evidence type="ECO:0000313" key="2">
    <source>
        <dbReference type="EMBL" id="RAI58008.1"/>
    </source>
</evidence>
<reference evidence="3" key="1">
    <citation type="submission" date="2018-06" db="EMBL/GenBank/DDBJ databases">
        <authorList>
            <person name="Khan S.A."/>
        </authorList>
    </citation>
    <scope>NUCLEOTIDE SEQUENCE [LARGE SCALE GENOMIC DNA]</scope>
    <source>
        <strain evidence="3">DB-1506</strain>
    </source>
</reference>
<accession>A0A327MCV1</accession>
<evidence type="ECO:0000256" key="1">
    <source>
        <dbReference type="SAM" id="Phobius"/>
    </source>
</evidence>
<comment type="caution">
    <text evidence="2">The sequence shown here is derived from an EMBL/GenBank/DDBJ whole genome shotgun (WGS) entry which is preliminary data.</text>
</comment>
<sequence length="173" mass="18254">MSAAPLLLAEFRDPATLLDAARRARDAGWRDIDAHVPFAIEGLPEALGLPPTRLRLGMLGGGLAGFLLAYGLQWYSAVLAYPLDSGGRPLHSWPAFLVPAFEAMVLGAVLAGVVGFLLATGLPRLHHPVFAAHGFERASQDRFFLAIADPAVDAARLAALLDGLGPLSIREVG</sequence>
<dbReference type="PANTHER" id="PTHR40394">
    <property type="entry name" value="LIPOPROTEIN-RELATED"/>
    <property type="match status" value="1"/>
</dbReference>
<dbReference type="PANTHER" id="PTHR40394:SF2">
    <property type="entry name" value="QUINOL:CYTOCHROME C OXIDOREDUCTASE MEMBRANE PROTEIN"/>
    <property type="match status" value="1"/>
</dbReference>
<dbReference type="Pfam" id="PF11821">
    <property type="entry name" value="ActD"/>
    <property type="match status" value="1"/>
</dbReference>
<dbReference type="AlphaFoldDB" id="A0A327MCV1"/>
<name>A0A327MCV1_9PROT</name>
<proteinExistence type="predicted"/>
<keyword evidence="1" id="KW-1133">Transmembrane helix</keyword>
<feature type="transmembrane region" description="Helical" evidence="1">
    <location>
        <begin position="96"/>
        <end position="119"/>
    </location>
</feature>
<keyword evidence="1" id="KW-0472">Membrane</keyword>
<dbReference type="InterPro" id="IPR021776">
    <property type="entry name" value="ActD"/>
</dbReference>
<keyword evidence="3" id="KW-1185">Reference proteome</keyword>
<dbReference type="Proteomes" id="UP000249065">
    <property type="component" value="Unassembled WGS sequence"/>
</dbReference>
<protein>
    <submittedName>
        <fullName evidence="2">DUF3341 domain-containing protein</fullName>
    </submittedName>
</protein>
<dbReference type="EMBL" id="QLIX01000012">
    <property type="protein sequence ID" value="RAI58008.1"/>
    <property type="molecule type" value="Genomic_DNA"/>
</dbReference>
<feature type="transmembrane region" description="Helical" evidence="1">
    <location>
        <begin position="56"/>
        <end position="76"/>
    </location>
</feature>